<dbReference type="Pfam" id="PF00535">
    <property type="entry name" value="Glycos_transf_2"/>
    <property type="match status" value="1"/>
</dbReference>
<dbReference type="InterPro" id="IPR059123">
    <property type="entry name" value="StrF_dom"/>
</dbReference>
<organism evidence="4 5">
    <name type="scientific">Paenibacillus phytohabitans</name>
    <dbReference type="NCBI Taxonomy" id="2654978"/>
    <lineage>
        <taxon>Bacteria</taxon>
        <taxon>Bacillati</taxon>
        <taxon>Bacillota</taxon>
        <taxon>Bacilli</taxon>
        <taxon>Bacillales</taxon>
        <taxon>Paenibacillaceae</taxon>
        <taxon>Paenibacillus</taxon>
    </lineage>
</organism>
<dbReference type="Proteomes" id="UP000596857">
    <property type="component" value="Unassembled WGS sequence"/>
</dbReference>
<protein>
    <submittedName>
        <fullName evidence="4">Glycosyltransferase</fullName>
    </submittedName>
</protein>
<dbReference type="Gene3D" id="3.90.550.10">
    <property type="entry name" value="Spore Coat Polysaccharide Biosynthesis Protein SpsA, Chain A"/>
    <property type="match status" value="2"/>
</dbReference>
<feature type="domain" description="Streptomycin biosynthesis protein StrF" evidence="3">
    <location>
        <begin position="7"/>
        <end position="217"/>
    </location>
</feature>
<accession>A0ABX1YH92</accession>
<evidence type="ECO:0000259" key="3">
    <source>
        <dbReference type="Pfam" id="PF13712"/>
    </source>
</evidence>
<dbReference type="PANTHER" id="PTHR22916:SF3">
    <property type="entry name" value="UDP-GLCNAC:BETAGAL BETA-1,3-N-ACETYLGLUCOSAMINYLTRANSFERASE-LIKE PROTEIN 1"/>
    <property type="match status" value="1"/>
</dbReference>
<evidence type="ECO:0000313" key="5">
    <source>
        <dbReference type="Proteomes" id="UP000596857"/>
    </source>
</evidence>
<dbReference type="PANTHER" id="PTHR22916">
    <property type="entry name" value="GLYCOSYLTRANSFERASE"/>
    <property type="match status" value="1"/>
</dbReference>
<dbReference type="SUPFAM" id="SSF53448">
    <property type="entry name" value="Nucleotide-diphospho-sugar transferases"/>
    <property type="match status" value="2"/>
</dbReference>
<comment type="similarity">
    <text evidence="1">Belongs to the glycosyltransferase 2 family.</text>
</comment>
<reference evidence="4 5" key="1">
    <citation type="submission" date="2019-10" db="EMBL/GenBank/DDBJ databases">
        <title>Description of Paenibacillus terricola sp. nov.</title>
        <authorList>
            <person name="Carlier A."/>
            <person name="Qi S."/>
        </authorList>
    </citation>
    <scope>NUCLEOTIDE SEQUENCE [LARGE SCALE GENOMIC DNA]</scope>
    <source>
        <strain evidence="4 5">LMG 31459</strain>
    </source>
</reference>
<dbReference type="EMBL" id="WHOB01000023">
    <property type="protein sequence ID" value="NOU79238.1"/>
    <property type="molecule type" value="Genomic_DNA"/>
</dbReference>
<evidence type="ECO:0000313" key="4">
    <source>
        <dbReference type="EMBL" id="NOU79238.1"/>
    </source>
</evidence>
<gene>
    <name evidence="4" type="ORF">GC101_10135</name>
</gene>
<dbReference type="Pfam" id="PF13712">
    <property type="entry name" value="Glyco_tranf_2_5"/>
    <property type="match status" value="1"/>
</dbReference>
<name>A0ABX1YH92_9BACL</name>
<keyword evidence="5" id="KW-1185">Reference proteome</keyword>
<proteinExistence type="inferred from homology"/>
<evidence type="ECO:0000256" key="1">
    <source>
        <dbReference type="ARBA" id="ARBA00006739"/>
    </source>
</evidence>
<dbReference type="InterPro" id="IPR029044">
    <property type="entry name" value="Nucleotide-diphossugar_trans"/>
</dbReference>
<feature type="domain" description="Glycosyltransferase 2-like" evidence="2">
    <location>
        <begin position="226"/>
        <end position="393"/>
    </location>
</feature>
<dbReference type="InterPro" id="IPR001173">
    <property type="entry name" value="Glyco_trans_2-like"/>
</dbReference>
<comment type="caution">
    <text evidence="4">The sequence shown here is derived from an EMBL/GenBank/DDBJ whole genome shotgun (WGS) entry which is preliminary data.</text>
</comment>
<dbReference type="CDD" id="cd00761">
    <property type="entry name" value="Glyco_tranf_GTA_type"/>
    <property type="match status" value="1"/>
</dbReference>
<dbReference type="RefSeq" id="WP_171717145.1">
    <property type="nucleotide sequence ID" value="NZ_WHOB01000023.1"/>
</dbReference>
<sequence>MDINKVCFITCLDDEIQHEESVRYIRSLNIPEDFQIEVIAVRDAEGMAVGYNRAMIQSNAKYKVYLHQDVFIVNPNFISDILLLFSKNPKLALIGVKGGAEIPPSGLWWEAADLYGKIYESSKDNRMQLCLHNEVASDYESVEAVDGLILITQYDLAWRDDLMKGWHMYDTAQCLEFKRRGYEVGVPYQIAPWVIHDSGPLSFEGFEQGRLAFLNEYSKDIHPLVSILIPAYNRPYYLELALQSAICQSYKNIEIIIGDDSTNDEVQKVIAPYLEMYDNIIYHKNPENLGIGNWHKLYELANGEYINYLMDDDLFCYEKIEKMVQVFQLNKNISLVTSFRELIDHNGEHIPSRPSTRKLFEKDNLINGKQFGSMLLSQIWNAVGEPTTAMFRKKDITQFGYFHGESYTFLNDFASWISLMELGDVMYLSEPLSYFRQHGEQNQLNPKYKILTNSEWFNLIFESKKHGFLKEERMYKEAISNYIKLVLDNITFFRDLNLENMLTEKLTDNYLSRAIEELLT</sequence>
<evidence type="ECO:0000259" key="2">
    <source>
        <dbReference type="Pfam" id="PF00535"/>
    </source>
</evidence>